<dbReference type="InterPro" id="IPR002048">
    <property type="entry name" value="EF_hand_dom"/>
</dbReference>
<dbReference type="InterPro" id="IPR036534">
    <property type="entry name" value="GAR_dom_sf"/>
</dbReference>
<dbReference type="InterPro" id="IPR003108">
    <property type="entry name" value="GAR_dom"/>
</dbReference>
<dbReference type="InterPro" id="IPR011992">
    <property type="entry name" value="EF-hand-dom_pair"/>
</dbReference>
<dbReference type="GO" id="GO:0008017">
    <property type="term" value="F:microtubule binding"/>
    <property type="evidence" value="ECO:0007669"/>
    <property type="project" value="InterPro"/>
</dbReference>
<sequence length="268" mass="30686">MSSNEAPSEISSESSSRVESGSTGFDVDATLVERLLAENSQFEMEIEARRPQRDEILKHSRKAGVTKKLTISRPRDVRSRSSSMVAPPAAKVYASERVNEMCEKWDRVVKLTQARRLILEERLAHANEVEKLKSFDFGSWRRRYLAWMNSKKARLIDMFHRYDLDRDGRLTREEFVNALLDSSNFRSVSLLPPPPSSFSILVFFLFDVTPCKRVSLSSFLKFGDSQKLRLVRILRSNVMVRVGGGWTPLTEFLVKNDPCRGKKLGPLK</sequence>
<dbReference type="EMBL" id="UXSR01000352">
    <property type="protein sequence ID" value="VDD76255.1"/>
    <property type="molecule type" value="Genomic_DNA"/>
</dbReference>
<feature type="domain" description="GAR" evidence="7">
    <location>
        <begin position="167"/>
        <end position="260"/>
    </location>
</feature>
<evidence type="ECO:0000256" key="4">
    <source>
        <dbReference type="ARBA" id="ARBA00023212"/>
    </source>
</evidence>
<reference evidence="8 9" key="1">
    <citation type="submission" date="2018-10" db="EMBL/GenBank/DDBJ databases">
        <authorList>
            <consortium name="Pathogen Informatics"/>
        </authorList>
    </citation>
    <scope>NUCLEOTIDE SEQUENCE [LARGE SCALE GENOMIC DNA]</scope>
</reference>
<evidence type="ECO:0000256" key="1">
    <source>
        <dbReference type="ARBA" id="ARBA00004245"/>
    </source>
</evidence>
<dbReference type="Gene3D" id="3.30.920.20">
    <property type="entry name" value="Gas2-like domain"/>
    <property type="match status" value="1"/>
</dbReference>
<evidence type="ECO:0000259" key="6">
    <source>
        <dbReference type="PROSITE" id="PS50222"/>
    </source>
</evidence>
<organism evidence="8 9">
    <name type="scientific">Mesocestoides corti</name>
    <name type="common">Flatworm</name>
    <dbReference type="NCBI Taxonomy" id="53468"/>
    <lineage>
        <taxon>Eukaryota</taxon>
        <taxon>Metazoa</taxon>
        <taxon>Spiralia</taxon>
        <taxon>Lophotrochozoa</taxon>
        <taxon>Platyhelminthes</taxon>
        <taxon>Cestoda</taxon>
        <taxon>Eucestoda</taxon>
        <taxon>Cyclophyllidea</taxon>
        <taxon>Mesocestoididae</taxon>
        <taxon>Mesocestoides</taxon>
    </lineage>
</organism>
<dbReference type="GO" id="GO:0005509">
    <property type="term" value="F:calcium ion binding"/>
    <property type="evidence" value="ECO:0007669"/>
    <property type="project" value="InterPro"/>
</dbReference>
<protein>
    <recommendedName>
        <fullName evidence="10">EF-hand domain-containing protein</fullName>
    </recommendedName>
</protein>
<dbReference type="SUPFAM" id="SSF47473">
    <property type="entry name" value="EF-hand"/>
    <property type="match status" value="1"/>
</dbReference>
<dbReference type="Pfam" id="PF02187">
    <property type="entry name" value="GAS2"/>
    <property type="match status" value="1"/>
</dbReference>
<keyword evidence="9" id="KW-1185">Reference proteome</keyword>
<dbReference type="Proteomes" id="UP000267029">
    <property type="component" value="Unassembled WGS sequence"/>
</dbReference>
<dbReference type="Gene3D" id="1.10.238.10">
    <property type="entry name" value="EF-hand"/>
    <property type="match status" value="1"/>
</dbReference>
<feature type="region of interest" description="Disordered" evidence="5">
    <location>
        <begin position="1"/>
        <end position="23"/>
    </location>
</feature>
<dbReference type="PROSITE" id="PS51460">
    <property type="entry name" value="GAR"/>
    <property type="match status" value="1"/>
</dbReference>
<evidence type="ECO:0000256" key="2">
    <source>
        <dbReference type="ARBA" id="ARBA00022490"/>
    </source>
</evidence>
<dbReference type="InterPro" id="IPR018247">
    <property type="entry name" value="EF_Hand_1_Ca_BS"/>
</dbReference>
<name>A0A3P6HAP3_MESCO</name>
<evidence type="ECO:0000259" key="7">
    <source>
        <dbReference type="PROSITE" id="PS51460"/>
    </source>
</evidence>
<dbReference type="PROSITE" id="PS50222">
    <property type="entry name" value="EF_HAND_2"/>
    <property type="match status" value="1"/>
</dbReference>
<dbReference type="Gene3D" id="1.20.58.60">
    <property type="match status" value="1"/>
</dbReference>
<evidence type="ECO:0000313" key="8">
    <source>
        <dbReference type="EMBL" id="VDD76255.1"/>
    </source>
</evidence>
<feature type="compositionally biased region" description="Low complexity" evidence="5">
    <location>
        <begin position="1"/>
        <end position="22"/>
    </location>
</feature>
<evidence type="ECO:0000256" key="3">
    <source>
        <dbReference type="ARBA" id="ARBA00022837"/>
    </source>
</evidence>
<gene>
    <name evidence="8" type="ORF">MCOS_LOCUS2258</name>
</gene>
<evidence type="ECO:0000256" key="5">
    <source>
        <dbReference type="SAM" id="MobiDB-lite"/>
    </source>
</evidence>
<dbReference type="GO" id="GO:0005856">
    <property type="term" value="C:cytoskeleton"/>
    <property type="evidence" value="ECO:0007669"/>
    <property type="project" value="UniProtKB-SubCell"/>
</dbReference>
<dbReference type="SMART" id="SM00243">
    <property type="entry name" value="GAS2"/>
    <property type="match status" value="1"/>
</dbReference>
<dbReference type="STRING" id="53468.A0A3P6HAP3"/>
<evidence type="ECO:0000313" key="9">
    <source>
        <dbReference type="Proteomes" id="UP000267029"/>
    </source>
</evidence>
<dbReference type="OrthoDB" id="2250192at2759"/>
<feature type="domain" description="EF-hand" evidence="6">
    <location>
        <begin position="150"/>
        <end position="185"/>
    </location>
</feature>
<keyword evidence="2" id="KW-0963">Cytoplasm</keyword>
<evidence type="ECO:0008006" key="10">
    <source>
        <dbReference type="Google" id="ProtNLM"/>
    </source>
</evidence>
<dbReference type="AlphaFoldDB" id="A0A3P6HAP3"/>
<dbReference type="Pfam" id="PF13405">
    <property type="entry name" value="EF-hand_6"/>
    <property type="match status" value="1"/>
</dbReference>
<proteinExistence type="predicted"/>
<comment type="subcellular location">
    <subcellularLocation>
        <location evidence="1">Cytoplasm</location>
        <location evidence="1">Cytoskeleton</location>
    </subcellularLocation>
</comment>
<dbReference type="SUPFAM" id="SSF46966">
    <property type="entry name" value="Spectrin repeat"/>
    <property type="match status" value="1"/>
</dbReference>
<keyword evidence="3" id="KW-0106">Calcium</keyword>
<accession>A0A3P6HAP3</accession>
<keyword evidence="4" id="KW-0206">Cytoskeleton</keyword>
<dbReference type="SUPFAM" id="SSF143575">
    <property type="entry name" value="GAS2 domain-like"/>
    <property type="match status" value="1"/>
</dbReference>
<dbReference type="PROSITE" id="PS00018">
    <property type="entry name" value="EF_HAND_1"/>
    <property type="match status" value="1"/>
</dbReference>